<feature type="domain" description="N-acetyltransferase" evidence="1">
    <location>
        <begin position="13"/>
        <end position="178"/>
    </location>
</feature>
<dbReference type="RefSeq" id="WP_380739565.1">
    <property type="nucleotide sequence ID" value="NZ_JBHTJP010000035.1"/>
</dbReference>
<evidence type="ECO:0000313" key="2">
    <source>
        <dbReference type="EMBL" id="MFD0977353.1"/>
    </source>
</evidence>
<gene>
    <name evidence="2" type="ORF">ACFQ1G_11170</name>
</gene>
<name>A0ABW3IHY2_9FLAO</name>
<keyword evidence="2" id="KW-0012">Acyltransferase</keyword>
<evidence type="ECO:0000313" key="3">
    <source>
        <dbReference type="Proteomes" id="UP001597100"/>
    </source>
</evidence>
<evidence type="ECO:0000259" key="1">
    <source>
        <dbReference type="PROSITE" id="PS51186"/>
    </source>
</evidence>
<dbReference type="Gene3D" id="3.40.630.30">
    <property type="match status" value="1"/>
</dbReference>
<dbReference type="PANTHER" id="PTHR43792">
    <property type="entry name" value="GNAT FAMILY, PUTATIVE (AFU_ORTHOLOGUE AFUA_3G00765)-RELATED-RELATED"/>
    <property type="match status" value="1"/>
</dbReference>
<protein>
    <submittedName>
        <fullName evidence="2">GNAT family N-acetyltransferase</fullName>
        <ecNumber evidence="2">2.3.-.-</ecNumber>
    </submittedName>
</protein>
<keyword evidence="2" id="KW-0808">Transferase</keyword>
<accession>A0ABW3IHY2</accession>
<dbReference type="EMBL" id="JBHTJP010000035">
    <property type="protein sequence ID" value="MFD0977353.1"/>
    <property type="molecule type" value="Genomic_DNA"/>
</dbReference>
<dbReference type="InterPro" id="IPR051531">
    <property type="entry name" value="N-acetyltransferase"/>
</dbReference>
<sequence>MKYLLQGQETERLKFRLLVKSDFEDWLPLFREEKVAEFLAFDTSLSATELCEAWFQKIFHRYENDLGGMNVLEDKITGKLVGQCGLLVQEVEGESRLEIGYSILPEFWGHGFASEAAQKCKNYAFENGFSESLISMVHVDNIASEKVARKNGMQLEKTLPDYKGCPANIFKIEKKEWDFQKST</sequence>
<dbReference type="InterPro" id="IPR000182">
    <property type="entry name" value="GNAT_dom"/>
</dbReference>
<dbReference type="Proteomes" id="UP001597100">
    <property type="component" value="Unassembled WGS sequence"/>
</dbReference>
<dbReference type="PROSITE" id="PS51186">
    <property type="entry name" value="GNAT"/>
    <property type="match status" value="1"/>
</dbReference>
<dbReference type="GO" id="GO:0016746">
    <property type="term" value="F:acyltransferase activity"/>
    <property type="evidence" value="ECO:0007669"/>
    <property type="project" value="UniProtKB-KW"/>
</dbReference>
<dbReference type="InterPro" id="IPR016181">
    <property type="entry name" value="Acyl_CoA_acyltransferase"/>
</dbReference>
<dbReference type="Pfam" id="PF13302">
    <property type="entry name" value="Acetyltransf_3"/>
    <property type="match status" value="1"/>
</dbReference>
<dbReference type="CDD" id="cd04301">
    <property type="entry name" value="NAT_SF"/>
    <property type="match status" value="1"/>
</dbReference>
<keyword evidence="3" id="KW-1185">Reference proteome</keyword>
<dbReference type="PANTHER" id="PTHR43792:SF1">
    <property type="entry name" value="N-ACETYLTRANSFERASE DOMAIN-CONTAINING PROTEIN"/>
    <property type="match status" value="1"/>
</dbReference>
<organism evidence="2 3">
    <name type="scientific">Salinimicrobium gaetbulicola</name>
    <dbReference type="NCBI Taxonomy" id="999702"/>
    <lineage>
        <taxon>Bacteria</taxon>
        <taxon>Pseudomonadati</taxon>
        <taxon>Bacteroidota</taxon>
        <taxon>Flavobacteriia</taxon>
        <taxon>Flavobacteriales</taxon>
        <taxon>Flavobacteriaceae</taxon>
        <taxon>Salinimicrobium</taxon>
    </lineage>
</organism>
<proteinExistence type="predicted"/>
<reference evidence="3" key="1">
    <citation type="journal article" date="2019" name="Int. J. Syst. Evol. Microbiol.">
        <title>The Global Catalogue of Microorganisms (GCM) 10K type strain sequencing project: providing services to taxonomists for standard genome sequencing and annotation.</title>
        <authorList>
            <consortium name="The Broad Institute Genomics Platform"/>
            <consortium name="The Broad Institute Genome Sequencing Center for Infectious Disease"/>
            <person name="Wu L."/>
            <person name="Ma J."/>
        </authorList>
    </citation>
    <scope>NUCLEOTIDE SEQUENCE [LARGE SCALE GENOMIC DNA]</scope>
    <source>
        <strain evidence="3">CCUG 60898</strain>
    </source>
</reference>
<comment type="caution">
    <text evidence="2">The sequence shown here is derived from an EMBL/GenBank/DDBJ whole genome shotgun (WGS) entry which is preliminary data.</text>
</comment>
<dbReference type="EC" id="2.3.-.-" evidence="2"/>
<dbReference type="SUPFAM" id="SSF55729">
    <property type="entry name" value="Acyl-CoA N-acyltransferases (Nat)"/>
    <property type="match status" value="1"/>
</dbReference>